<dbReference type="GO" id="GO:0008841">
    <property type="term" value="F:dihydrofolate synthase activity"/>
    <property type="evidence" value="ECO:0007669"/>
    <property type="project" value="TreeGrafter"/>
</dbReference>
<dbReference type="GO" id="GO:0005737">
    <property type="term" value="C:cytoplasm"/>
    <property type="evidence" value="ECO:0007669"/>
    <property type="project" value="TreeGrafter"/>
</dbReference>
<keyword evidence="3" id="KW-0547">Nucleotide-binding</keyword>
<evidence type="ECO:0000256" key="4">
    <source>
        <dbReference type="ARBA" id="ARBA00022840"/>
    </source>
</evidence>
<dbReference type="AlphaFoldDB" id="X1NPQ5"/>
<dbReference type="SUPFAM" id="SSF53623">
    <property type="entry name" value="MurD-like peptide ligases, catalytic domain"/>
    <property type="match status" value="1"/>
</dbReference>
<keyword evidence="5" id="KW-0812">Transmembrane</keyword>
<evidence type="ECO:0000256" key="2">
    <source>
        <dbReference type="ARBA" id="ARBA00022598"/>
    </source>
</evidence>
<protein>
    <submittedName>
        <fullName evidence="6">Uncharacterized protein</fullName>
    </submittedName>
</protein>
<organism evidence="6">
    <name type="scientific">marine sediment metagenome</name>
    <dbReference type="NCBI Taxonomy" id="412755"/>
    <lineage>
        <taxon>unclassified sequences</taxon>
        <taxon>metagenomes</taxon>
        <taxon>ecological metagenomes</taxon>
    </lineage>
</organism>
<dbReference type="EMBL" id="BARV01015267">
    <property type="protein sequence ID" value="GAI28790.1"/>
    <property type="molecule type" value="Genomic_DNA"/>
</dbReference>
<proteinExistence type="inferred from homology"/>
<keyword evidence="5" id="KW-1133">Transmembrane helix</keyword>
<comment type="similarity">
    <text evidence="1">Belongs to the folylpolyglutamate synthase family.</text>
</comment>
<name>X1NPQ5_9ZZZZ</name>
<dbReference type="GO" id="GO:0004326">
    <property type="term" value="F:tetrahydrofolylpolyglutamate synthase activity"/>
    <property type="evidence" value="ECO:0007669"/>
    <property type="project" value="InterPro"/>
</dbReference>
<keyword evidence="5" id="KW-0472">Membrane</keyword>
<keyword evidence="2" id="KW-0436">Ligase</keyword>
<comment type="caution">
    <text evidence="6">The sequence shown here is derived from an EMBL/GenBank/DDBJ whole genome shotgun (WGS) entry which is preliminary data.</text>
</comment>
<dbReference type="Gene3D" id="3.40.1190.10">
    <property type="entry name" value="Mur-like, catalytic domain"/>
    <property type="match status" value="1"/>
</dbReference>
<dbReference type="InterPro" id="IPR001645">
    <property type="entry name" value="Folylpolyglutamate_synth"/>
</dbReference>
<reference evidence="6" key="1">
    <citation type="journal article" date="2014" name="Front. Microbiol.">
        <title>High frequency of phylogenetically diverse reductive dehalogenase-homologous genes in deep subseafloor sedimentary metagenomes.</title>
        <authorList>
            <person name="Kawai M."/>
            <person name="Futagami T."/>
            <person name="Toyoda A."/>
            <person name="Takaki Y."/>
            <person name="Nishi S."/>
            <person name="Hori S."/>
            <person name="Arai W."/>
            <person name="Tsubouchi T."/>
            <person name="Morono Y."/>
            <person name="Uchiyama I."/>
            <person name="Ito T."/>
            <person name="Fujiyama A."/>
            <person name="Inagaki F."/>
            <person name="Takami H."/>
        </authorList>
    </citation>
    <scope>NUCLEOTIDE SEQUENCE</scope>
    <source>
        <strain evidence="6">Expedition CK06-06</strain>
    </source>
</reference>
<keyword evidence="4" id="KW-0067">ATP-binding</keyword>
<feature type="transmembrane region" description="Helical" evidence="5">
    <location>
        <begin position="6"/>
        <end position="25"/>
    </location>
</feature>
<evidence type="ECO:0000256" key="3">
    <source>
        <dbReference type="ARBA" id="ARBA00022741"/>
    </source>
</evidence>
<dbReference type="GO" id="GO:0005524">
    <property type="term" value="F:ATP binding"/>
    <property type="evidence" value="ECO:0007669"/>
    <property type="project" value="UniProtKB-KW"/>
</dbReference>
<dbReference type="PANTHER" id="PTHR11136:SF0">
    <property type="entry name" value="DIHYDROFOLATE SYNTHETASE-RELATED"/>
    <property type="match status" value="1"/>
</dbReference>
<evidence type="ECO:0000313" key="6">
    <source>
        <dbReference type="EMBL" id="GAI28790.1"/>
    </source>
</evidence>
<evidence type="ECO:0000256" key="5">
    <source>
        <dbReference type="SAM" id="Phobius"/>
    </source>
</evidence>
<gene>
    <name evidence="6" type="ORF">S06H3_26415</name>
</gene>
<dbReference type="PANTHER" id="PTHR11136">
    <property type="entry name" value="FOLYLPOLYGLUTAMATE SYNTHASE-RELATED"/>
    <property type="match status" value="1"/>
</dbReference>
<feature type="non-terminal residue" evidence="6">
    <location>
        <position position="1"/>
    </location>
</feature>
<sequence length="99" mass="11286">AQRLWLLQFLLLLVILPGFILHHTFNDLRERMRVGGELISREGYVALVERLKPEAEAVNQKATYGELTTFELLTTLAFAHFELKDVDFQVLEVGMGGEV</sequence>
<evidence type="ECO:0000256" key="1">
    <source>
        <dbReference type="ARBA" id="ARBA00008276"/>
    </source>
</evidence>
<dbReference type="InterPro" id="IPR036565">
    <property type="entry name" value="Mur-like_cat_sf"/>
</dbReference>
<accession>X1NPQ5</accession>